<reference evidence="1 2" key="1">
    <citation type="submission" date="2014-04" db="EMBL/GenBank/DDBJ databases">
        <authorList>
            <consortium name="DOE Joint Genome Institute"/>
            <person name="Kuo A."/>
            <person name="Kohler A."/>
            <person name="Jargeat P."/>
            <person name="Nagy L.G."/>
            <person name="Floudas D."/>
            <person name="Copeland A."/>
            <person name="Barry K.W."/>
            <person name="Cichocki N."/>
            <person name="Veneault-Fourrey C."/>
            <person name="LaButti K."/>
            <person name="Lindquist E.A."/>
            <person name="Lipzen A."/>
            <person name="Lundell T."/>
            <person name="Morin E."/>
            <person name="Murat C."/>
            <person name="Sun H."/>
            <person name="Tunlid A."/>
            <person name="Henrissat B."/>
            <person name="Grigoriev I.V."/>
            <person name="Hibbett D.S."/>
            <person name="Martin F."/>
            <person name="Nordberg H.P."/>
            <person name="Cantor M.N."/>
            <person name="Hua S.X."/>
        </authorList>
    </citation>
    <scope>NUCLEOTIDE SEQUENCE [LARGE SCALE GENOMIC DNA]</scope>
    <source>
        <strain evidence="1 2">Ve08.2h10</strain>
    </source>
</reference>
<feature type="non-terminal residue" evidence="1">
    <location>
        <position position="1"/>
    </location>
</feature>
<dbReference type="Proteomes" id="UP000054538">
    <property type="component" value="Unassembled WGS sequence"/>
</dbReference>
<sequence>LGQPIPHGSHPLAHTLPLGHLPWASLCPTAPILVPPIAPWPSPMGNPIPNKPPSAGLACTPCLPSLGPPITPWPSPIFSVAAASSCHFLSHPFHHRSLCM</sequence>
<gene>
    <name evidence="1" type="ORF">PAXRUDRAFT_176871</name>
</gene>
<evidence type="ECO:0000313" key="1">
    <source>
        <dbReference type="EMBL" id="KIK74029.1"/>
    </source>
</evidence>
<reference evidence="2" key="2">
    <citation type="submission" date="2015-01" db="EMBL/GenBank/DDBJ databases">
        <title>Evolutionary Origins and Diversification of the Mycorrhizal Mutualists.</title>
        <authorList>
            <consortium name="DOE Joint Genome Institute"/>
            <consortium name="Mycorrhizal Genomics Consortium"/>
            <person name="Kohler A."/>
            <person name="Kuo A."/>
            <person name="Nagy L.G."/>
            <person name="Floudas D."/>
            <person name="Copeland A."/>
            <person name="Barry K.W."/>
            <person name="Cichocki N."/>
            <person name="Veneault-Fourrey C."/>
            <person name="LaButti K."/>
            <person name="Lindquist E.A."/>
            <person name="Lipzen A."/>
            <person name="Lundell T."/>
            <person name="Morin E."/>
            <person name="Murat C."/>
            <person name="Riley R."/>
            <person name="Ohm R."/>
            <person name="Sun H."/>
            <person name="Tunlid A."/>
            <person name="Henrissat B."/>
            <person name="Grigoriev I.V."/>
            <person name="Hibbett D.S."/>
            <person name="Martin F."/>
        </authorList>
    </citation>
    <scope>NUCLEOTIDE SEQUENCE [LARGE SCALE GENOMIC DNA]</scope>
    <source>
        <strain evidence="2">Ve08.2h10</strain>
    </source>
</reference>
<keyword evidence="2" id="KW-1185">Reference proteome</keyword>
<dbReference type="HOGENOM" id="CLU_2139446_0_0_1"/>
<dbReference type="AlphaFoldDB" id="A0A0D0D2C6"/>
<dbReference type="EMBL" id="KN829221">
    <property type="protein sequence ID" value="KIK74029.1"/>
    <property type="molecule type" value="Genomic_DNA"/>
</dbReference>
<proteinExistence type="predicted"/>
<name>A0A0D0D2C6_9AGAM</name>
<protein>
    <submittedName>
        <fullName evidence="1">Uncharacterized protein</fullName>
    </submittedName>
</protein>
<dbReference type="InParanoid" id="A0A0D0D2C6"/>
<accession>A0A0D0D2C6</accession>
<organism evidence="1 2">
    <name type="scientific">Paxillus rubicundulus Ve08.2h10</name>
    <dbReference type="NCBI Taxonomy" id="930991"/>
    <lineage>
        <taxon>Eukaryota</taxon>
        <taxon>Fungi</taxon>
        <taxon>Dikarya</taxon>
        <taxon>Basidiomycota</taxon>
        <taxon>Agaricomycotina</taxon>
        <taxon>Agaricomycetes</taxon>
        <taxon>Agaricomycetidae</taxon>
        <taxon>Boletales</taxon>
        <taxon>Paxilineae</taxon>
        <taxon>Paxillaceae</taxon>
        <taxon>Paxillus</taxon>
    </lineage>
</organism>
<evidence type="ECO:0000313" key="2">
    <source>
        <dbReference type="Proteomes" id="UP000054538"/>
    </source>
</evidence>